<evidence type="ECO:0000259" key="2">
    <source>
        <dbReference type="Pfam" id="PF06452"/>
    </source>
</evidence>
<dbReference type="Gene3D" id="2.60.40.1190">
    <property type="match status" value="1"/>
</dbReference>
<dbReference type="Pfam" id="PF06452">
    <property type="entry name" value="CBM9_1"/>
    <property type="match status" value="1"/>
</dbReference>
<dbReference type="EMBL" id="DSDK01000877">
    <property type="protein sequence ID" value="HDR53029.1"/>
    <property type="molecule type" value="Genomic_DNA"/>
</dbReference>
<dbReference type="CDD" id="cd09618">
    <property type="entry name" value="CBM9_like_2"/>
    <property type="match status" value="1"/>
</dbReference>
<dbReference type="InterPro" id="IPR010502">
    <property type="entry name" value="Carb-bd_dom_fam9"/>
</dbReference>
<feature type="signal peptide" evidence="1">
    <location>
        <begin position="1"/>
        <end position="19"/>
    </location>
</feature>
<dbReference type="Proteomes" id="UP000886047">
    <property type="component" value="Unassembled WGS sequence"/>
</dbReference>
<feature type="domain" description="Carbohydrate-binding" evidence="2">
    <location>
        <begin position="39"/>
        <end position="192"/>
    </location>
</feature>
<organism evidence="4">
    <name type="scientific">Mariniphaga anaerophila</name>
    <dbReference type="NCBI Taxonomy" id="1484053"/>
    <lineage>
        <taxon>Bacteria</taxon>
        <taxon>Pseudomonadati</taxon>
        <taxon>Bacteroidota</taxon>
        <taxon>Bacteroidia</taxon>
        <taxon>Marinilabiliales</taxon>
        <taxon>Prolixibacteraceae</taxon>
        <taxon>Mariniphaga</taxon>
    </lineage>
</organism>
<name>A0A831PKP1_9BACT</name>
<dbReference type="AlphaFoldDB" id="A0A831PKP1"/>
<evidence type="ECO:0000259" key="3">
    <source>
        <dbReference type="Pfam" id="PF19313"/>
    </source>
</evidence>
<feature type="domain" description="DUF5916" evidence="3">
    <location>
        <begin position="236"/>
        <end position="873"/>
    </location>
</feature>
<comment type="caution">
    <text evidence="4">The sequence shown here is derived from an EMBL/GenBank/DDBJ whole genome shotgun (WGS) entry which is preliminary data.</text>
</comment>
<keyword evidence="1" id="KW-0732">Signal</keyword>
<dbReference type="GO" id="GO:0004553">
    <property type="term" value="F:hydrolase activity, hydrolyzing O-glycosyl compounds"/>
    <property type="evidence" value="ECO:0007669"/>
    <property type="project" value="InterPro"/>
</dbReference>
<gene>
    <name evidence="4" type="ORF">ENN90_15645</name>
</gene>
<reference evidence="4" key="1">
    <citation type="journal article" date="2020" name="mSystems">
        <title>Genome- and Community-Level Interaction Insights into Carbon Utilization and Element Cycling Functions of Hydrothermarchaeota in Hydrothermal Sediment.</title>
        <authorList>
            <person name="Zhou Z."/>
            <person name="Liu Y."/>
            <person name="Xu W."/>
            <person name="Pan J."/>
            <person name="Luo Z.H."/>
            <person name="Li M."/>
        </authorList>
    </citation>
    <scope>NUCLEOTIDE SEQUENCE [LARGE SCALE GENOMIC DNA]</scope>
    <source>
        <strain evidence="4">SpSt-1217</strain>
    </source>
</reference>
<keyword evidence="4" id="KW-0378">Hydrolase</keyword>
<protein>
    <submittedName>
        <fullName evidence="4">Hydrolase</fullName>
    </submittedName>
</protein>
<evidence type="ECO:0000256" key="1">
    <source>
        <dbReference type="SAM" id="SignalP"/>
    </source>
</evidence>
<accession>A0A831PKP1</accession>
<sequence>MRNKTMFILCVLLSGLLNAQEPERKLYIANQVNGYDITIDGKPDEPAWQSVQWEDHFTQFQPHEGKPPYQQTEFALLYDEHNIYVAFKAYDKSPDSISIRMTRRDEIDGDQVGVAFDTYLDRRTAFLFAVSAAGVKADWVMSNDGENEDFTWDPIWWVETSKTDSGWTAEMRIPLTQLRFDRNEEQMWGLQVFRQIFRKEELSMWQPMKRGGSGMVSQFGNMNGLKNIQPKNTIDIMPYMVARTERFEAVPENPFKKTGKDNGLNAGLDAKIGLTNYLTLDLTINPDFGQVEADPSEVNLTTYETFFEEKRPFFIEGKNILQYKLMFGDGDLAYDGLFYSRRIGRRPHYSPDLEDGEYAKAPEFSRILGAAKITGKTKNGWSVGVLESITAEEHAEIKGIGNSREQTVDPFTNYFVSRVQKDFNEGSTYLGGMVTAVNRKIDEDHLNFLHTSAYTGGIDFVHKWNNKTWMLDAGWYFSQVNGSKEAIKRTQESYIRTFQRPDASYLNYDTTRTSLMGQGGKLTMGKLGGNLKFMGGVAWKSPGLELNDVGYAQQVDNIFQIFWVGYRIYEPFSIFREINLNFNQWVQFDFGGDVTAPGGNINWWTSLKNYWQTYGSVNISGSQISNSMLRGGPAYKSPGYTNLSLGFSTNQQKKLTFNFSTSQNFSNEKDYRRIQNYSLRVGYRPLKTLRIDLSPGYYKSKDEMQYVAQKDYQNDKRYIFGRIERNTLNMSVRINYNITPDLTIQYWGQPFVATGKYTDFKHITNSKADKVADRYQFYTANQISFDAADEVYRINENLDNATDYSFDKPDFNVKEFLSNMVVRWEYRPGSTLFLVWSQTRSGFQNDGSFDFSRDFEGLFNENPHNIFLLKFSYRFGR</sequence>
<dbReference type="Pfam" id="PF19313">
    <property type="entry name" value="DUF5916"/>
    <property type="match status" value="1"/>
</dbReference>
<dbReference type="GO" id="GO:0016052">
    <property type="term" value="P:carbohydrate catabolic process"/>
    <property type="evidence" value="ECO:0007669"/>
    <property type="project" value="InterPro"/>
</dbReference>
<dbReference type="InterPro" id="IPR045670">
    <property type="entry name" value="DUF5916"/>
</dbReference>
<proteinExistence type="predicted"/>
<dbReference type="GO" id="GO:0030246">
    <property type="term" value="F:carbohydrate binding"/>
    <property type="evidence" value="ECO:0007669"/>
    <property type="project" value="InterPro"/>
</dbReference>
<dbReference type="SUPFAM" id="SSF49344">
    <property type="entry name" value="CBD9-like"/>
    <property type="match status" value="1"/>
</dbReference>
<evidence type="ECO:0000313" key="4">
    <source>
        <dbReference type="EMBL" id="HDR53029.1"/>
    </source>
</evidence>
<feature type="chain" id="PRO_5033058268" evidence="1">
    <location>
        <begin position="20"/>
        <end position="877"/>
    </location>
</feature>